<dbReference type="Pfam" id="PF12146">
    <property type="entry name" value="Hydrolase_4"/>
    <property type="match status" value="1"/>
</dbReference>
<dbReference type="Gene3D" id="3.40.50.1820">
    <property type="entry name" value="alpha/beta hydrolase"/>
    <property type="match status" value="1"/>
</dbReference>
<reference evidence="2 3" key="2">
    <citation type="submission" date="2018-05" db="EMBL/GenBank/DDBJ databases">
        <authorList>
            <person name="Lanie J.A."/>
            <person name="Ng W.-L."/>
            <person name="Kazmierczak K.M."/>
            <person name="Andrzejewski T.M."/>
            <person name="Davidsen T.M."/>
            <person name="Wayne K.J."/>
            <person name="Tettelin H."/>
            <person name="Glass J.I."/>
            <person name="Rusch D."/>
            <person name="Podicherti R."/>
            <person name="Tsui H.-C.T."/>
            <person name="Winkler M.E."/>
        </authorList>
    </citation>
    <scope>NUCLEOTIDE SEQUENCE [LARGE SCALE GENOMIC DNA]</scope>
    <source>
        <strain evidence="2 3">YBY</strain>
    </source>
</reference>
<proteinExistence type="predicted"/>
<dbReference type="PANTHER" id="PTHR11614">
    <property type="entry name" value="PHOSPHOLIPASE-RELATED"/>
    <property type="match status" value="1"/>
</dbReference>
<dbReference type="STRING" id="511.UZ73_17520"/>
<evidence type="ECO:0000313" key="2">
    <source>
        <dbReference type="EMBL" id="PWE13394.1"/>
    </source>
</evidence>
<dbReference type="Proteomes" id="UP000245216">
    <property type="component" value="Unassembled WGS sequence"/>
</dbReference>
<dbReference type="InterPro" id="IPR022742">
    <property type="entry name" value="Hydrolase_4"/>
</dbReference>
<dbReference type="PIRSF" id="PIRSF037442">
    <property type="entry name" value="UCP037442_abhydr"/>
    <property type="match status" value="1"/>
</dbReference>
<gene>
    <name evidence="2" type="ORF">DF183_16435</name>
</gene>
<evidence type="ECO:0000313" key="3">
    <source>
        <dbReference type="Proteomes" id="UP000245216"/>
    </source>
</evidence>
<dbReference type="EMBL" id="QEXO01000004">
    <property type="protein sequence ID" value="PWE13394.1"/>
    <property type="molecule type" value="Genomic_DNA"/>
</dbReference>
<feature type="domain" description="Serine aminopeptidase S33" evidence="1">
    <location>
        <begin position="25"/>
        <end position="153"/>
    </location>
</feature>
<dbReference type="InterPro" id="IPR017208">
    <property type="entry name" value="UCP037442_abhydr"/>
</dbReference>
<sequence>MQQVTIQQAGKDPISATLWPAADAKASIIIHPATAVPQDFYRPFAEHLNSLGFIVLSYDYRGIGRSRQKDIRQCDVSMSDWMLEDAVYVTDWLTHHFEGLPILAIGHSVGGHAIAISPATRSVKAAVMIASHAGITALIEKPMERFRVGLIMRVLTPVLCGLCGYMPTRRLGFGEDLPRGVMQQWSRWTQKPHYFYDDPQLDAKKRASQVDIPLLVLGFDDDPWANPQAISRLLEPLSKAPIERLQLEHKKLGLAHIGHMGFFRKRNAEALWPIVIDWLIAQSESGPASNP</sequence>
<reference evidence="2 3" key="1">
    <citation type="submission" date="2018-05" db="EMBL/GenBank/DDBJ databases">
        <title>Genome Sequence of an Efficient Indole-Degrading Bacterium, Alcaligenes sp.YBY.</title>
        <authorList>
            <person name="Yang B."/>
        </authorList>
    </citation>
    <scope>NUCLEOTIDE SEQUENCE [LARGE SCALE GENOMIC DNA]</scope>
    <source>
        <strain evidence="2 3">YBY</strain>
    </source>
</reference>
<dbReference type="RefSeq" id="WP_109089633.1">
    <property type="nucleotide sequence ID" value="NZ_QEXO01000004.1"/>
</dbReference>
<name>A0A2U2BH99_ALCFA</name>
<dbReference type="AlphaFoldDB" id="A0A2U2BH99"/>
<evidence type="ECO:0000259" key="1">
    <source>
        <dbReference type="Pfam" id="PF12146"/>
    </source>
</evidence>
<dbReference type="GO" id="GO:0016787">
    <property type="term" value="F:hydrolase activity"/>
    <property type="evidence" value="ECO:0007669"/>
    <property type="project" value="UniProtKB-KW"/>
</dbReference>
<dbReference type="InterPro" id="IPR051044">
    <property type="entry name" value="MAG_DAG_Lipase"/>
</dbReference>
<accession>A0A2U2BH99</accession>
<keyword evidence="2" id="KW-0378">Hydrolase</keyword>
<organism evidence="2 3">
    <name type="scientific">Alcaligenes faecalis</name>
    <dbReference type="NCBI Taxonomy" id="511"/>
    <lineage>
        <taxon>Bacteria</taxon>
        <taxon>Pseudomonadati</taxon>
        <taxon>Pseudomonadota</taxon>
        <taxon>Betaproteobacteria</taxon>
        <taxon>Burkholderiales</taxon>
        <taxon>Alcaligenaceae</taxon>
        <taxon>Alcaligenes</taxon>
    </lineage>
</organism>
<dbReference type="InterPro" id="IPR029058">
    <property type="entry name" value="AB_hydrolase_fold"/>
</dbReference>
<protein>
    <submittedName>
        <fullName evidence="2">Alpha/beta hydrolase</fullName>
    </submittedName>
</protein>
<dbReference type="SUPFAM" id="SSF53474">
    <property type="entry name" value="alpha/beta-Hydrolases"/>
    <property type="match status" value="1"/>
</dbReference>
<comment type="caution">
    <text evidence="2">The sequence shown here is derived from an EMBL/GenBank/DDBJ whole genome shotgun (WGS) entry which is preliminary data.</text>
</comment>